<protein>
    <recommendedName>
        <fullName evidence="1">peptide-methionine (S)-S-oxide reductase</fullName>
        <ecNumber evidence="1">1.8.4.11</ecNumber>
    </recommendedName>
</protein>
<evidence type="ECO:0000256" key="2">
    <source>
        <dbReference type="ARBA" id="ARBA00023002"/>
    </source>
</evidence>
<evidence type="ECO:0000256" key="1">
    <source>
        <dbReference type="ARBA" id="ARBA00012502"/>
    </source>
</evidence>
<gene>
    <name evidence="6" type="primary">msrA</name>
    <name evidence="6" type="ORF">CGL56_11510</name>
</gene>
<dbReference type="InterPro" id="IPR050162">
    <property type="entry name" value="MsrA_MetSO_reductase"/>
</dbReference>
<feature type="domain" description="Peptide methionine sulphoxide reductase MsrA" evidence="5">
    <location>
        <begin position="1"/>
        <end position="138"/>
    </location>
</feature>
<evidence type="ECO:0000256" key="3">
    <source>
        <dbReference type="ARBA" id="ARBA00047806"/>
    </source>
</evidence>
<evidence type="ECO:0000256" key="4">
    <source>
        <dbReference type="ARBA" id="ARBA00048782"/>
    </source>
</evidence>
<proteinExistence type="predicted"/>
<dbReference type="NCBIfam" id="TIGR00401">
    <property type="entry name" value="msrA"/>
    <property type="match status" value="1"/>
</dbReference>
<dbReference type="PANTHER" id="PTHR42799:SF2">
    <property type="entry name" value="MITOCHONDRIAL PEPTIDE METHIONINE SULFOXIDE REDUCTASE"/>
    <property type="match status" value="1"/>
</dbReference>
<dbReference type="InterPro" id="IPR036509">
    <property type="entry name" value="Met_Sox_Rdtase_MsrA_sf"/>
</dbReference>
<evidence type="ECO:0000313" key="7">
    <source>
        <dbReference type="Proteomes" id="UP000226437"/>
    </source>
</evidence>
<dbReference type="InterPro" id="IPR002569">
    <property type="entry name" value="Met_Sox_Rdtase_MsrA_dom"/>
</dbReference>
<dbReference type="GO" id="GO:0034599">
    <property type="term" value="P:cellular response to oxidative stress"/>
    <property type="evidence" value="ECO:0007669"/>
    <property type="project" value="TreeGrafter"/>
</dbReference>
<evidence type="ECO:0000259" key="5">
    <source>
        <dbReference type="Pfam" id="PF01625"/>
    </source>
</evidence>
<comment type="catalytic activity">
    <reaction evidence="3">
        <text>L-methionyl-[protein] + [thioredoxin]-disulfide + H2O = L-methionyl-(S)-S-oxide-[protein] + [thioredoxin]-dithiol</text>
        <dbReference type="Rhea" id="RHEA:14217"/>
        <dbReference type="Rhea" id="RHEA-COMP:10698"/>
        <dbReference type="Rhea" id="RHEA-COMP:10700"/>
        <dbReference type="Rhea" id="RHEA-COMP:12313"/>
        <dbReference type="Rhea" id="RHEA-COMP:12315"/>
        <dbReference type="ChEBI" id="CHEBI:15377"/>
        <dbReference type="ChEBI" id="CHEBI:16044"/>
        <dbReference type="ChEBI" id="CHEBI:29950"/>
        <dbReference type="ChEBI" id="CHEBI:44120"/>
        <dbReference type="ChEBI" id="CHEBI:50058"/>
        <dbReference type="EC" id="1.8.4.11"/>
    </reaction>
</comment>
<comment type="catalytic activity">
    <reaction evidence="4">
        <text>[thioredoxin]-disulfide + L-methionine + H2O = L-methionine (S)-S-oxide + [thioredoxin]-dithiol</text>
        <dbReference type="Rhea" id="RHEA:19993"/>
        <dbReference type="Rhea" id="RHEA-COMP:10698"/>
        <dbReference type="Rhea" id="RHEA-COMP:10700"/>
        <dbReference type="ChEBI" id="CHEBI:15377"/>
        <dbReference type="ChEBI" id="CHEBI:29950"/>
        <dbReference type="ChEBI" id="CHEBI:50058"/>
        <dbReference type="ChEBI" id="CHEBI:57844"/>
        <dbReference type="ChEBI" id="CHEBI:58772"/>
        <dbReference type="EC" id="1.8.4.11"/>
    </reaction>
</comment>
<dbReference type="Gene3D" id="3.30.1060.10">
    <property type="entry name" value="Peptide methionine sulphoxide reductase MsrA"/>
    <property type="match status" value="1"/>
</dbReference>
<accession>A0A2G0CEB4</accession>
<reference evidence="6 7" key="1">
    <citation type="submission" date="2017-10" db="EMBL/GenBank/DDBJ databases">
        <title>The draft genome sequence of Lewinella marina KCTC 32374.</title>
        <authorList>
            <person name="Wang K."/>
        </authorList>
    </citation>
    <scope>NUCLEOTIDE SEQUENCE [LARGE SCALE GENOMIC DNA]</scope>
    <source>
        <strain evidence="6 7">MKG-38</strain>
    </source>
</reference>
<dbReference type="Pfam" id="PF01625">
    <property type="entry name" value="PMSR"/>
    <property type="match status" value="1"/>
</dbReference>
<comment type="caution">
    <text evidence="6">The sequence shown here is derived from an EMBL/GenBank/DDBJ whole genome shotgun (WGS) entry which is preliminary data.</text>
</comment>
<name>A0A2G0CEB4_9BACT</name>
<evidence type="ECO:0000313" key="6">
    <source>
        <dbReference type="EMBL" id="PHK98321.1"/>
    </source>
</evidence>
<dbReference type="AlphaFoldDB" id="A0A2G0CEB4"/>
<dbReference type="Proteomes" id="UP000226437">
    <property type="component" value="Unassembled WGS sequence"/>
</dbReference>
<dbReference type="GO" id="GO:0005737">
    <property type="term" value="C:cytoplasm"/>
    <property type="evidence" value="ECO:0007669"/>
    <property type="project" value="TreeGrafter"/>
</dbReference>
<organism evidence="6 7">
    <name type="scientific">Neolewinella marina</name>
    <dbReference type="NCBI Taxonomy" id="438751"/>
    <lineage>
        <taxon>Bacteria</taxon>
        <taxon>Pseudomonadati</taxon>
        <taxon>Bacteroidota</taxon>
        <taxon>Saprospiria</taxon>
        <taxon>Saprospirales</taxon>
        <taxon>Lewinellaceae</taxon>
        <taxon>Neolewinella</taxon>
    </lineage>
</organism>
<dbReference type="PANTHER" id="PTHR42799">
    <property type="entry name" value="MITOCHONDRIAL PEPTIDE METHIONINE SULFOXIDE REDUCTASE"/>
    <property type="match status" value="1"/>
</dbReference>
<dbReference type="RefSeq" id="WP_099106707.1">
    <property type="nucleotide sequence ID" value="NZ_JAATJF010000004.1"/>
</dbReference>
<dbReference type="EMBL" id="PDLO01000004">
    <property type="protein sequence ID" value="PHK98321.1"/>
    <property type="molecule type" value="Genomic_DNA"/>
</dbReference>
<keyword evidence="2" id="KW-0560">Oxidoreductase</keyword>
<dbReference type="OrthoDB" id="4174719at2"/>
<sequence>MLGSGCFWGREYHLRQLPGVIATQAGFAGGHLTDPTYLQVCEKDTGHAEVVAVTYDTRLLPTRALLTEFFTLHNFEFNRGRGRGQYRSAVFSLEEDEQLATARKMLETLRDYGFQPTTDVERLPAFYRAEARHQQYCSARGLTPKRRDDDRIRALFAPRKS</sequence>
<dbReference type="GO" id="GO:0008113">
    <property type="term" value="F:peptide-methionine (S)-S-oxide reductase activity"/>
    <property type="evidence" value="ECO:0007669"/>
    <property type="project" value="UniProtKB-EC"/>
</dbReference>
<dbReference type="GO" id="GO:0033744">
    <property type="term" value="F:L-methionine:thioredoxin-disulfide S-oxidoreductase activity"/>
    <property type="evidence" value="ECO:0007669"/>
    <property type="project" value="RHEA"/>
</dbReference>
<keyword evidence="7" id="KW-1185">Reference proteome</keyword>
<dbReference type="SUPFAM" id="SSF55068">
    <property type="entry name" value="Peptide methionine sulfoxide reductase"/>
    <property type="match status" value="1"/>
</dbReference>
<dbReference type="EC" id="1.8.4.11" evidence="1"/>